<evidence type="ECO:0000313" key="13">
    <source>
        <dbReference type="Proteomes" id="UP000623172"/>
    </source>
</evidence>
<dbReference type="RefSeq" id="WP_249314584.1">
    <property type="nucleotide sequence ID" value="NZ_JACRSR010000001.1"/>
</dbReference>
<comment type="caution">
    <text evidence="12">The sequence shown here is derived from an EMBL/GenBank/DDBJ whole genome shotgun (WGS) entry which is preliminary data.</text>
</comment>
<evidence type="ECO:0000256" key="8">
    <source>
        <dbReference type="HAMAP-Rule" id="MF_00530"/>
    </source>
</evidence>
<proteinExistence type="inferred from homology"/>
<dbReference type="EMBL" id="JACRSR010000001">
    <property type="protein sequence ID" value="MBC8530612.1"/>
    <property type="molecule type" value="Genomic_DNA"/>
</dbReference>
<dbReference type="InterPro" id="IPR036771">
    <property type="entry name" value="ATPsynth_dsu/esu_N"/>
</dbReference>
<comment type="similarity">
    <text evidence="2 8 9">Belongs to the ATPase epsilon chain family.</text>
</comment>
<dbReference type="GO" id="GO:0005524">
    <property type="term" value="F:ATP binding"/>
    <property type="evidence" value="ECO:0007669"/>
    <property type="project" value="UniProtKB-UniRule"/>
</dbReference>
<dbReference type="Proteomes" id="UP000623172">
    <property type="component" value="Unassembled WGS sequence"/>
</dbReference>
<evidence type="ECO:0000256" key="4">
    <source>
        <dbReference type="ARBA" id="ARBA00023065"/>
    </source>
</evidence>
<name>A0A926HK55_9FIRM</name>
<organism evidence="12 13">
    <name type="scientific">Gehongia tenuis</name>
    <dbReference type="NCBI Taxonomy" id="2763655"/>
    <lineage>
        <taxon>Bacteria</taxon>
        <taxon>Bacillati</taxon>
        <taxon>Bacillota</taxon>
        <taxon>Clostridia</taxon>
        <taxon>Christensenellales</taxon>
        <taxon>Christensenellaceae</taxon>
        <taxon>Gehongia</taxon>
    </lineage>
</organism>
<protein>
    <recommendedName>
        <fullName evidence="8">ATP synthase epsilon chain</fullName>
    </recommendedName>
    <alternativeName>
        <fullName evidence="8">ATP synthase F1 sector epsilon subunit</fullName>
    </alternativeName>
    <alternativeName>
        <fullName evidence="8">F-ATPase epsilon subunit</fullName>
    </alternativeName>
</protein>
<keyword evidence="13" id="KW-1185">Reference proteome</keyword>
<dbReference type="InterPro" id="IPR020546">
    <property type="entry name" value="ATP_synth_F1_dsu/esu_N"/>
</dbReference>
<dbReference type="HAMAP" id="MF_00530">
    <property type="entry name" value="ATP_synth_epsil_bac"/>
    <property type="match status" value="1"/>
</dbReference>
<reference evidence="12" key="1">
    <citation type="submission" date="2020-08" db="EMBL/GenBank/DDBJ databases">
        <title>Genome public.</title>
        <authorList>
            <person name="Liu C."/>
            <person name="Sun Q."/>
        </authorList>
    </citation>
    <scope>NUCLEOTIDE SEQUENCE</scope>
    <source>
        <strain evidence="12">NSJ-53</strain>
    </source>
</reference>
<keyword evidence="7 8" id="KW-0066">ATP synthesis</keyword>
<keyword evidence="8" id="KW-0375">Hydrogen ion transport</keyword>
<dbReference type="Pfam" id="PF02823">
    <property type="entry name" value="ATP-synt_DE_N"/>
    <property type="match status" value="1"/>
</dbReference>
<accession>A0A926HK55</accession>
<evidence type="ECO:0000256" key="1">
    <source>
        <dbReference type="ARBA" id="ARBA00004202"/>
    </source>
</evidence>
<evidence type="ECO:0000256" key="2">
    <source>
        <dbReference type="ARBA" id="ARBA00005712"/>
    </source>
</evidence>
<dbReference type="CDD" id="cd12152">
    <property type="entry name" value="F1-ATPase_delta"/>
    <property type="match status" value="1"/>
</dbReference>
<evidence type="ECO:0000259" key="11">
    <source>
        <dbReference type="Pfam" id="PF02823"/>
    </source>
</evidence>
<dbReference type="SUPFAM" id="SSF51344">
    <property type="entry name" value="Epsilon subunit of F1F0-ATP synthase N-terminal domain"/>
    <property type="match status" value="1"/>
</dbReference>
<comment type="function">
    <text evidence="8">Produces ATP from ADP in the presence of a proton gradient across the membrane.</text>
</comment>
<gene>
    <name evidence="8 12" type="primary">atpC</name>
    <name evidence="12" type="ORF">H8696_01955</name>
</gene>
<keyword evidence="5 8" id="KW-0472">Membrane</keyword>
<evidence type="ECO:0000256" key="6">
    <source>
        <dbReference type="ARBA" id="ARBA00023196"/>
    </source>
</evidence>
<comment type="subunit">
    <text evidence="8 9">F-type ATPases have 2 components, CF(1) - the catalytic core - and CF(0) - the membrane proton channel. CF(1) has five subunits: alpha(3), beta(3), gamma(1), delta(1), epsilon(1). CF(0) has three main subunits: a, b and c.</text>
</comment>
<dbReference type="InterPro" id="IPR036794">
    <property type="entry name" value="ATP_F1_dsu/esu_C_sf"/>
</dbReference>
<dbReference type="GO" id="GO:0046933">
    <property type="term" value="F:proton-transporting ATP synthase activity, rotational mechanism"/>
    <property type="evidence" value="ECO:0007669"/>
    <property type="project" value="UniProtKB-UniRule"/>
</dbReference>
<dbReference type="SUPFAM" id="SSF46604">
    <property type="entry name" value="Epsilon subunit of F1F0-ATP synthase C-terminal domain"/>
    <property type="match status" value="1"/>
</dbReference>
<sequence>MKTFHLEITTPERRFYDGPVESLVVEGTQGKLGILAGHIPMSTGISVGTIRFKVDGQWKESFCSEGFLEVRPDRTIILAQAVEWPDEIDARRAEEARLRAEERLRQKKSMQEYTQSKIALTRAMVRLRVTRNRMDKLD</sequence>
<comment type="subcellular location">
    <subcellularLocation>
        <location evidence="1 8">Cell membrane</location>
        <topology evidence="1 8">Peripheral membrane protein</topology>
    </subcellularLocation>
</comment>
<evidence type="ECO:0000256" key="7">
    <source>
        <dbReference type="ARBA" id="ARBA00023310"/>
    </source>
</evidence>
<dbReference type="PANTHER" id="PTHR13822:SF10">
    <property type="entry name" value="ATP SYNTHASE EPSILON CHAIN, CHLOROPLASTIC"/>
    <property type="match status" value="1"/>
</dbReference>
<evidence type="ECO:0000259" key="10">
    <source>
        <dbReference type="Pfam" id="PF00401"/>
    </source>
</evidence>
<dbReference type="GO" id="GO:0005886">
    <property type="term" value="C:plasma membrane"/>
    <property type="evidence" value="ECO:0007669"/>
    <property type="project" value="UniProtKB-SubCell"/>
</dbReference>
<dbReference type="GO" id="GO:0045259">
    <property type="term" value="C:proton-transporting ATP synthase complex"/>
    <property type="evidence" value="ECO:0007669"/>
    <property type="project" value="UniProtKB-KW"/>
</dbReference>
<evidence type="ECO:0000256" key="9">
    <source>
        <dbReference type="RuleBase" id="RU003656"/>
    </source>
</evidence>
<feature type="domain" description="ATP synthase epsilon subunit C-terminal" evidence="10">
    <location>
        <begin position="86"/>
        <end position="130"/>
    </location>
</feature>
<keyword evidence="4 8" id="KW-0406">Ion transport</keyword>
<dbReference type="PANTHER" id="PTHR13822">
    <property type="entry name" value="ATP SYNTHASE DELTA/EPSILON CHAIN"/>
    <property type="match status" value="1"/>
</dbReference>
<feature type="domain" description="ATP synthase F1 complex delta/epsilon subunit N-terminal" evidence="11">
    <location>
        <begin position="4"/>
        <end position="81"/>
    </location>
</feature>
<dbReference type="NCBIfam" id="TIGR01216">
    <property type="entry name" value="ATP_synt_epsi"/>
    <property type="match status" value="1"/>
</dbReference>
<dbReference type="InterPro" id="IPR001469">
    <property type="entry name" value="ATP_synth_F1_dsu/esu"/>
</dbReference>
<evidence type="ECO:0000256" key="3">
    <source>
        <dbReference type="ARBA" id="ARBA00022448"/>
    </source>
</evidence>
<dbReference type="InterPro" id="IPR020547">
    <property type="entry name" value="ATP_synth_F1_esu_C"/>
</dbReference>
<dbReference type="Gene3D" id="2.60.15.10">
    <property type="entry name" value="F0F1 ATP synthase delta/epsilon subunit, N-terminal"/>
    <property type="match status" value="1"/>
</dbReference>
<keyword evidence="6 8" id="KW-0139">CF(1)</keyword>
<keyword evidence="3 8" id="KW-0813">Transport</keyword>
<evidence type="ECO:0000313" key="12">
    <source>
        <dbReference type="EMBL" id="MBC8530612.1"/>
    </source>
</evidence>
<dbReference type="Pfam" id="PF00401">
    <property type="entry name" value="ATP-synt_DE"/>
    <property type="match status" value="1"/>
</dbReference>
<dbReference type="Gene3D" id="1.20.5.440">
    <property type="entry name" value="ATP synthase delta/epsilon subunit, C-terminal domain"/>
    <property type="match status" value="1"/>
</dbReference>
<dbReference type="AlphaFoldDB" id="A0A926HK55"/>
<keyword evidence="8" id="KW-1003">Cell membrane</keyword>
<evidence type="ECO:0000256" key="5">
    <source>
        <dbReference type="ARBA" id="ARBA00023136"/>
    </source>
</evidence>